<accession>A0A3N4U7D6</accession>
<dbReference type="InterPro" id="IPR029058">
    <property type="entry name" value="AB_hydrolase_fold"/>
</dbReference>
<gene>
    <name evidence="4" type="ORF">EDC62_2558</name>
</gene>
<keyword evidence="4" id="KW-0645">Protease</keyword>
<dbReference type="RefSeq" id="WP_124224192.1">
    <property type="nucleotide sequence ID" value="NZ_RKQL01000008.1"/>
</dbReference>
<dbReference type="Pfam" id="PF12146">
    <property type="entry name" value="Hydrolase_4"/>
    <property type="match status" value="1"/>
</dbReference>
<sequence length="324" mass="35031">MSTGWIAAASALALLALARWVLRRGLTPAAEVPQDDPGARGLRGVQTVWLDAPRGRKLFAWFAPAQGVSRAPAVVLMHGWGGHAGHLLQAAVALQRAGYAVLLPEARNHGRSDRDDHSSLPRFAEDLGCALDWLKCQPEVDADRLAALGHSVGAAAVLLAASQRDDLRAVVSVSSFAHPEQVMRRWLAARRIPYWPLGWLVNRYVESVIGTRFARIAPETTLPQARCPVLLIHGRSDRTVPLDDAEQLFARRGTASVELLIVEGTHEQFDDEPALFDTVRAFLHKHLASAPLAAAHDARGTAHQPPPLPAASTPAFDPSSLTLQ</sequence>
<dbReference type="PANTHER" id="PTHR22946:SF9">
    <property type="entry name" value="POLYKETIDE TRANSFERASE AF380"/>
    <property type="match status" value="1"/>
</dbReference>
<evidence type="ECO:0000313" key="5">
    <source>
        <dbReference type="Proteomes" id="UP000272193"/>
    </source>
</evidence>
<comment type="caution">
    <text evidence="4">The sequence shown here is derived from an EMBL/GenBank/DDBJ whole genome shotgun (WGS) entry which is preliminary data.</text>
</comment>
<organism evidence="4 5">
    <name type="scientific">Tibeticola sediminis</name>
    <dbReference type="NCBI Taxonomy" id="1917811"/>
    <lineage>
        <taxon>Bacteria</taxon>
        <taxon>Pseudomonadati</taxon>
        <taxon>Pseudomonadota</taxon>
        <taxon>Betaproteobacteria</taxon>
        <taxon>Burkholderiales</taxon>
        <taxon>Comamonadaceae</taxon>
        <taxon>Tibeticola</taxon>
    </lineage>
</organism>
<feature type="region of interest" description="Disordered" evidence="2">
    <location>
        <begin position="294"/>
        <end position="324"/>
    </location>
</feature>
<keyword evidence="5" id="KW-1185">Reference proteome</keyword>
<protein>
    <submittedName>
        <fullName evidence="4">Serine aminopeptidase S33 family</fullName>
    </submittedName>
</protein>
<evidence type="ECO:0000256" key="1">
    <source>
        <dbReference type="ARBA" id="ARBA00022801"/>
    </source>
</evidence>
<evidence type="ECO:0000259" key="3">
    <source>
        <dbReference type="Pfam" id="PF12146"/>
    </source>
</evidence>
<reference evidence="4 5" key="1">
    <citation type="submission" date="2018-11" db="EMBL/GenBank/DDBJ databases">
        <title>Genomic Encyclopedia of Type Strains, Phase IV (KMG-IV): sequencing the most valuable type-strain genomes for metagenomic binning, comparative biology and taxonomic classification.</title>
        <authorList>
            <person name="Goeker M."/>
        </authorList>
    </citation>
    <scope>NUCLEOTIDE SEQUENCE [LARGE SCALE GENOMIC DNA]</scope>
    <source>
        <strain evidence="4 5">DSM 101684</strain>
    </source>
</reference>
<name>A0A3N4U7D6_9BURK</name>
<feature type="domain" description="Serine aminopeptidase S33" evidence="3">
    <location>
        <begin position="73"/>
        <end position="189"/>
    </location>
</feature>
<keyword evidence="4" id="KW-0031">Aminopeptidase</keyword>
<dbReference type="SUPFAM" id="SSF53474">
    <property type="entry name" value="alpha/beta-Hydrolases"/>
    <property type="match status" value="1"/>
</dbReference>
<dbReference type="Gene3D" id="3.40.50.1820">
    <property type="entry name" value="alpha/beta hydrolase"/>
    <property type="match status" value="1"/>
</dbReference>
<dbReference type="GO" id="GO:0052689">
    <property type="term" value="F:carboxylic ester hydrolase activity"/>
    <property type="evidence" value="ECO:0007669"/>
    <property type="project" value="UniProtKB-ARBA"/>
</dbReference>
<dbReference type="AlphaFoldDB" id="A0A3N4U7D6"/>
<dbReference type="Proteomes" id="UP000272193">
    <property type="component" value="Unassembled WGS sequence"/>
</dbReference>
<proteinExistence type="predicted"/>
<keyword evidence="1" id="KW-0378">Hydrolase</keyword>
<dbReference type="PANTHER" id="PTHR22946">
    <property type="entry name" value="DIENELACTONE HYDROLASE DOMAIN-CONTAINING PROTEIN-RELATED"/>
    <property type="match status" value="1"/>
</dbReference>
<dbReference type="InterPro" id="IPR050261">
    <property type="entry name" value="FrsA_esterase"/>
</dbReference>
<dbReference type="GO" id="GO:0004177">
    <property type="term" value="F:aminopeptidase activity"/>
    <property type="evidence" value="ECO:0007669"/>
    <property type="project" value="UniProtKB-KW"/>
</dbReference>
<dbReference type="EMBL" id="RKQL01000008">
    <property type="protein sequence ID" value="RPE62859.1"/>
    <property type="molecule type" value="Genomic_DNA"/>
</dbReference>
<evidence type="ECO:0000313" key="4">
    <source>
        <dbReference type="EMBL" id="RPE62859.1"/>
    </source>
</evidence>
<dbReference type="InterPro" id="IPR022742">
    <property type="entry name" value="Hydrolase_4"/>
</dbReference>
<evidence type="ECO:0000256" key="2">
    <source>
        <dbReference type="SAM" id="MobiDB-lite"/>
    </source>
</evidence>
<dbReference type="OrthoDB" id="4269629at2"/>